<reference evidence="2" key="1">
    <citation type="submission" date="2022-01" db="EMBL/GenBank/DDBJ databases">
        <authorList>
            <person name="King R."/>
        </authorList>
    </citation>
    <scope>NUCLEOTIDE SEQUENCE</scope>
</reference>
<proteinExistence type="predicted"/>
<evidence type="ECO:0000256" key="1">
    <source>
        <dbReference type="SAM" id="MobiDB-lite"/>
    </source>
</evidence>
<feature type="compositionally biased region" description="Gly residues" evidence="1">
    <location>
        <begin position="13"/>
        <end position="22"/>
    </location>
</feature>
<accession>A0A9N9SLM2</accession>
<dbReference type="EMBL" id="OU896714">
    <property type="protein sequence ID" value="CAG9824236.1"/>
    <property type="molecule type" value="Genomic_DNA"/>
</dbReference>
<evidence type="ECO:0000313" key="3">
    <source>
        <dbReference type="Proteomes" id="UP001153737"/>
    </source>
</evidence>
<protein>
    <submittedName>
        <fullName evidence="2">Uncharacterized protein</fullName>
    </submittedName>
</protein>
<sequence length="196" mass="20704">MALVSVPVLDFGGAMGLSAPGGRGKEKRGKASSNTVLGPTVVSLGVEADSAPPRDQSLPSPAPSPYPAAQAETREDEMPPEQNIELEPRPASQCFPTELQQQQQQVYQQYARAPPPAAPPPVPPHMLGAGSFSALQYLKQPGVMLTSLGPEVNGQLDQYASNMQDLRAAALPDVIQQQHVGLKKGATGMNGELRYV</sequence>
<evidence type="ECO:0000313" key="2">
    <source>
        <dbReference type="EMBL" id="CAG9824236.1"/>
    </source>
</evidence>
<name>A0A9N9SLM2_PHACE</name>
<organism evidence="2 3">
    <name type="scientific">Phaedon cochleariae</name>
    <name type="common">Mustard beetle</name>
    <dbReference type="NCBI Taxonomy" id="80249"/>
    <lineage>
        <taxon>Eukaryota</taxon>
        <taxon>Metazoa</taxon>
        <taxon>Ecdysozoa</taxon>
        <taxon>Arthropoda</taxon>
        <taxon>Hexapoda</taxon>
        <taxon>Insecta</taxon>
        <taxon>Pterygota</taxon>
        <taxon>Neoptera</taxon>
        <taxon>Endopterygota</taxon>
        <taxon>Coleoptera</taxon>
        <taxon>Polyphaga</taxon>
        <taxon>Cucujiformia</taxon>
        <taxon>Chrysomeloidea</taxon>
        <taxon>Chrysomelidae</taxon>
        <taxon>Chrysomelinae</taxon>
        <taxon>Chrysomelini</taxon>
        <taxon>Phaedon</taxon>
    </lineage>
</organism>
<dbReference type="OrthoDB" id="427030at2759"/>
<dbReference type="AlphaFoldDB" id="A0A9N9SLM2"/>
<reference evidence="2" key="2">
    <citation type="submission" date="2022-10" db="EMBL/GenBank/DDBJ databases">
        <authorList>
            <consortium name="ENA_rothamsted_submissions"/>
            <consortium name="culmorum"/>
            <person name="King R."/>
        </authorList>
    </citation>
    <scope>NUCLEOTIDE SEQUENCE</scope>
</reference>
<feature type="region of interest" description="Disordered" evidence="1">
    <location>
        <begin position="10"/>
        <end position="82"/>
    </location>
</feature>
<keyword evidence="3" id="KW-1185">Reference proteome</keyword>
<dbReference type="Proteomes" id="UP001153737">
    <property type="component" value="Chromosome 8"/>
</dbReference>
<gene>
    <name evidence="2" type="ORF">PHAECO_LOCUS11649</name>
</gene>